<proteinExistence type="predicted"/>
<dbReference type="InterPro" id="IPR052895">
    <property type="entry name" value="HetReg/Transcr_Mod"/>
</dbReference>
<dbReference type="Proteomes" id="UP001280581">
    <property type="component" value="Unassembled WGS sequence"/>
</dbReference>
<reference evidence="2 3" key="1">
    <citation type="submission" date="2021-02" db="EMBL/GenBank/DDBJ databases">
        <title>Genome assembly of Pseudopithomyces chartarum.</title>
        <authorList>
            <person name="Jauregui R."/>
            <person name="Singh J."/>
            <person name="Voisey C."/>
        </authorList>
    </citation>
    <scope>NUCLEOTIDE SEQUENCE [LARGE SCALE GENOMIC DNA]</scope>
    <source>
        <strain evidence="2 3">AGR01</strain>
    </source>
</reference>
<evidence type="ECO:0000259" key="1">
    <source>
        <dbReference type="Pfam" id="PF06985"/>
    </source>
</evidence>
<name>A0AAN6M671_9PLEO</name>
<dbReference type="PANTHER" id="PTHR24148">
    <property type="entry name" value="ANKYRIN REPEAT DOMAIN-CONTAINING PROTEIN 39 HOMOLOG-RELATED"/>
    <property type="match status" value="1"/>
</dbReference>
<evidence type="ECO:0000313" key="2">
    <source>
        <dbReference type="EMBL" id="KAK3216528.1"/>
    </source>
</evidence>
<keyword evidence="3" id="KW-1185">Reference proteome</keyword>
<dbReference type="InterPro" id="IPR010730">
    <property type="entry name" value="HET"/>
</dbReference>
<gene>
    <name evidence="2" type="ORF">GRF29_1g34884</name>
</gene>
<evidence type="ECO:0000313" key="3">
    <source>
        <dbReference type="Proteomes" id="UP001280581"/>
    </source>
</evidence>
<feature type="domain" description="Heterokaryon incompatibility" evidence="1">
    <location>
        <begin position="88"/>
        <end position="220"/>
    </location>
</feature>
<comment type="caution">
    <text evidence="2">The sequence shown here is derived from an EMBL/GenBank/DDBJ whole genome shotgun (WGS) entry which is preliminary data.</text>
</comment>
<organism evidence="2 3">
    <name type="scientific">Pseudopithomyces chartarum</name>
    <dbReference type="NCBI Taxonomy" id="1892770"/>
    <lineage>
        <taxon>Eukaryota</taxon>
        <taxon>Fungi</taxon>
        <taxon>Dikarya</taxon>
        <taxon>Ascomycota</taxon>
        <taxon>Pezizomycotina</taxon>
        <taxon>Dothideomycetes</taxon>
        <taxon>Pleosporomycetidae</taxon>
        <taxon>Pleosporales</taxon>
        <taxon>Massarineae</taxon>
        <taxon>Didymosphaeriaceae</taxon>
        <taxon>Pseudopithomyces</taxon>
    </lineage>
</organism>
<dbReference type="AlphaFoldDB" id="A0AAN6M671"/>
<protein>
    <recommendedName>
        <fullName evidence="1">Heterokaryon incompatibility domain-containing protein</fullName>
    </recommendedName>
</protein>
<dbReference type="Pfam" id="PF06985">
    <property type="entry name" value="HET"/>
    <property type="match status" value="1"/>
</dbReference>
<sequence>MSSKCRHLDIRKFDGLRSCLACGEAVFENALSDSEPTTADAEQSPYQYTKLNYVLGQEIRLLVILPGESHDPIRCEIVVVNLEDDPSYEALSYTWATETGDASFSETIYCGKGTIKITRNCHAALRRFRKRYAKRRLWVDAVCINQGYVVERNHQVSLMEVIYSRSSRVLVFIDSHTYNFKSLFEWLERSEEEEATPDHQDDAMRLLRLRWFQRVWVIQEVALAKTVRIFVRDAEMGLNANVVTKLQTIWELHPAMDAWPSPLRWTPEKRENLSVSSLLRATRGSLATDQRDKVYAIHSLLDPEYRKNVPIDYSLSQEWVLANLTVAIIIVDGTLDVLCSLGFRRFTKTHRWEGNDWPSWIPIYSETPPERIVQFQKDVFGSWNSKFSTHHLQAQQSENEPNPKRRKISSAESSIEILPKKYSLRAGLKPILQLKAYYLDDITTGSWVRGLDARRYAKEYHTMIGTSKYYQDVFLPSTTSTQTYSIHRDTIMPFINEARKLYTTNTHQVFRTSHSLGFATFDTTHGVRIFNPDSVSERVVPGYIEEDFSAEVYAIDGARSPFILRSRAKNQYSIVTACYLMGALEYESLRREGTLGPWGPYPILPTNLERSRIIEIV</sequence>
<dbReference type="PANTHER" id="PTHR24148:SF73">
    <property type="entry name" value="HET DOMAIN PROTEIN (AFU_ORTHOLOGUE AFUA_8G01020)"/>
    <property type="match status" value="1"/>
</dbReference>
<accession>A0AAN6M671</accession>
<dbReference type="EMBL" id="WVTA01000001">
    <property type="protein sequence ID" value="KAK3216528.1"/>
    <property type="molecule type" value="Genomic_DNA"/>
</dbReference>